<dbReference type="PANTHER" id="PTHR38342:SF1">
    <property type="entry name" value="SLR5037 PROTEIN"/>
    <property type="match status" value="1"/>
</dbReference>
<reference evidence="2" key="1">
    <citation type="journal article" date="2014" name="Int. J. Syst. Evol. Microbiol.">
        <title>Complete genome sequence of Corynebacterium casei LMG S-19264T (=DSM 44701T), isolated from a smear-ripened cheese.</title>
        <authorList>
            <consortium name="US DOE Joint Genome Institute (JGI-PGF)"/>
            <person name="Walter F."/>
            <person name="Albersmeier A."/>
            <person name="Kalinowski J."/>
            <person name="Ruckert C."/>
        </authorList>
    </citation>
    <scope>NUCLEOTIDE SEQUENCE</scope>
    <source>
        <strain evidence="2">CGMCC 1.12181</strain>
    </source>
</reference>
<dbReference type="PIRSF" id="PIRSF021774">
    <property type="entry name" value="UCP021774"/>
    <property type="match status" value="1"/>
</dbReference>
<dbReference type="InterPro" id="IPR016796">
    <property type="entry name" value="UCP021774"/>
</dbReference>
<dbReference type="Gene3D" id="3.30.310.70">
    <property type="entry name" value="TT1751-like domain"/>
    <property type="match status" value="1"/>
</dbReference>
<feature type="domain" description="DUF302" evidence="1">
    <location>
        <begin position="33"/>
        <end position="95"/>
    </location>
</feature>
<reference evidence="2" key="2">
    <citation type="submission" date="2020-09" db="EMBL/GenBank/DDBJ databases">
        <authorList>
            <person name="Sun Q."/>
            <person name="Zhou Y."/>
        </authorList>
    </citation>
    <scope>NUCLEOTIDE SEQUENCE</scope>
    <source>
        <strain evidence="2">CGMCC 1.12181</strain>
    </source>
</reference>
<dbReference type="InterPro" id="IPR035923">
    <property type="entry name" value="TT1751-like_sf"/>
</dbReference>
<evidence type="ECO:0000313" key="2">
    <source>
        <dbReference type="EMBL" id="GGF88754.1"/>
    </source>
</evidence>
<dbReference type="CDD" id="cd14797">
    <property type="entry name" value="DUF302"/>
    <property type="match status" value="1"/>
</dbReference>
<comment type="caution">
    <text evidence="2">The sequence shown here is derived from an EMBL/GenBank/DDBJ whole genome shotgun (WGS) entry which is preliminary data.</text>
</comment>
<keyword evidence="3" id="KW-1185">Reference proteome</keyword>
<sequence length="128" mass="14254">MYYQKTTQKDFKQASKDLEDAVIAHKFGVLHVHDLGNTLRSKGIDFKEDCHVLEVCSPAQADKVLSIDMQLNMALPCRISVWTEDGETKIGMIKPVKMLSDLSSDARLVEVATEVEQATKTMIDEAAV</sequence>
<dbReference type="Pfam" id="PF03625">
    <property type="entry name" value="DUF302"/>
    <property type="match status" value="1"/>
</dbReference>
<evidence type="ECO:0000259" key="1">
    <source>
        <dbReference type="Pfam" id="PF03625"/>
    </source>
</evidence>
<proteinExistence type="predicted"/>
<name>A0A917CHP5_9GAMM</name>
<accession>A0A917CHP5</accession>
<dbReference type="EMBL" id="BMEO01000002">
    <property type="protein sequence ID" value="GGF88754.1"/>
    <property type="molecule type" value="Genomic_DNA"/>
</dbReference>
<dbReference type="InterPro" id="IPR005180">
    <property type="entry name" value="DUF302"/>
</dbReference>
<gene>
    <name evidence="2" type="ORF">GCM10011365_07400</name>
</gene>
<dbReference type="AlphaFoldDB" id="A0A917CHP5"/>
<protein>
    <recommendedName>
        <fullName evidence="1">DUF302 domain-containing protein</fullName>
    </recommendedName>
</protein>
<dbReference type="SUPFAM" id="SSF103247">
    <property type="entry name" value="TT1751-like"/>
    <property type="match status" value="1"/>
</dbReference>
<organism evidence="2 3">
    <name type="scientific">Marinicella pacifica</name>
    <dbReference type="NCBI Taxonomy" id="1171543"/>
    <lineage>
        <taxon>Bacteria</taxon>
        <taxon>Pseudomonadati</taxon>
        <taxon>Pseudomonadota</taxon>
        <taxon>Gammaproteobacteria</taxon>
        <taxon>Lysobacterales</taxon>
        <taxon>Marinicellaceae</taxon>
        <taxon>Marinicella</taxon>
    </lineage>
</organism>
<evidence type="ECO:0000313" key="3">
    <source>
        <dbReference type="Proteomes" id="UP000605253"/>
    </source>
</evidence>
<dbReference type="RefSeq" id="WP_188364327.1">
    <property type="nucleotide sequence ID" value="NZ_BAABJF010000032.1"/>
</dbReference>
<dbReference type="Proteomes" id="UP000605253">
    <property type="component" value="Unassembled WGS sequence"/>
</dbReference>
<dbReference type="PANTHER" id="PTHR38342">
    <property type="entry name" value="SLR5037 PROTEIN"/>
    <property type="match status" value="1"/>
</dbReference>